<dbReference type="SUPFAM" id="SSF54909">
    <property type="entry name" value="Dimeric alpha+beta barrel"/>
    <property type="match status" value="1"/>
</dbReference>
<dbReference type="InterPro" id="IPR000485">
    <property type="entry name" value="AsnC-type_HTH_dom"/>
</dbReference>
<evidence type="ECO:0000313" key="6">
    <source>
        <dbReference type="Proteomes" id="UP000649829"/>
    </source>
</evidence>
<dbReference type="GO" id="GO:0043200">
    <property type="term" value="P:response to amino acid"/>
    <property type="evidence" value="ECO:0007669"/>
    <property type="project" value="TreeGrafter"/>
</dbReference>
<evidence type="ECO:0000313" key="5">
    <source>
        <dbReference type="EMBL" id="GGM07292.1"/>
    </source>
</evidence>
<evidence type="ECO:0000256" key="1">
    <source>
        <dbReference type="ARBA" id="ARBA00023015"/>
    </source>
</evidence>
<keyword evidence="3" id="KW-0804">Transcription</keyword>
<dbReference type="Proteomes" id="UP000649829">
    <property type="component" value="Unassembled WGS sequence"/>
</dbReference>
<gene>
    <name evidence="5" type="ORF">GCM10011534_31570</name>
</gene>
<dbReference type="RefSeq" id="WP_028287058.1">
    <property type="nucleotide sequence ID" value="NZ_BMLF01000002.1"/>
</dbReference>
<dbReference type="PRINTS" id="PR00033">
    <property type="entry name" value="HTHASNC"/>
</dbReference>
<sequence length="164" mass="18387">MSSYRLDARDVEILRVLEREGRITKTELAERINLSPSPCWDRLKRLEEAGIIEGYGARIALRALAPHVTVFVAAELVNHTTDVFRTFETAVQDIEEVTACWALGGGFDYLLQVVARDIDAYQRLIDRMLASEIGLARYYTYIVTKPVKGPAPLPLAALGLPQRD</sequence>
<dbReference type="InterPro" id="IPR019888">
    <property type="entry name" value="Tscrpt_reg_AsnC-like"/>
</dbReference>
<reference evidence="5" key="2">
    <citation type="submission" date="2020-09" db="EMBL/GenBank/DDBJ databases">
        <authorList>
            <person name="Sun Q."/>
            <person name="Zhou Y."/>
        </authorList>
    </citation>
    <scope>NUCLEOTIDE SEQUENCE</scope>
    <source>
        <strain evidence="5">CGMCC 1.6293</strain>
    </source>
</reference>
<dbReference type="SUPFAM" id="SSF46785">
    <property type="entry name" value="Winged helix' DNA-binding domain"/>
    <property type="match status" value="1"/>
</dbReference>
<feature type="domain" description="HTH asnC-type" evidence="4">
    <location>
        <begin position="6"/>
        <end position="67"/>
    </location>
</feature>
<dbReference type="SMART" id="SM00344">
    <property type="entry name" value="HTH_ASNC"/>
    <property type="match status" value="1"/>
</dbReference>
<dbReference type="InterPro" id="IPR036390">
    <property type="entry name" value="WH_DNA-bd_sf"/>
</dbReference>
<dbReference type="Gene3D" id="3.30.70.920">
    <property type="match status" value="1"/>
</dbReference>
<reference evidence="5" key="1">
    <citation type="journal article" date="2014" name="Int. J. Syst. Evol. Microbiol.">
        <title>Complete genome sequence of Corynebacterium casei LMG S-19264T (=DSM 44701T), isolated from a smear-ripened cheese.</title>
        <authorList>
            <consortium name="US DOE Joint Genome Institute (JGI-PGF)"/>
            <person name="Walter F."/>
            <person name="Albersmeier A."/>
            <person name="Kalinowski J."/>
            <person name="Ruckert C."/>
        </authorList>
    </citation>
    <scope>NUCLEOTIDE SEQUENCE</scope>
    <source>
        <strain evidence="5">CGMCC 1.6293</strain>
    </source>
</reference>
<dbReference type="InterPro" id="IPR019885">
    <property type="entry name" value="Tscrpt_reg_HTH_AsnC-type_CS"/>
</dbReference>
<dbReference type="InterPro" id="IPR011991">
    <property type="entry name" value="ArsR-like_HTH"/>
</dbReference>
<dbReference type="Pfam" id="PF01037">
    <property type="entry name" value="AsnC_trans_reg"/>
    <property type="match status" value="1"/>
</dbReference>
<accession>A0A917WIR3</accession>
<keyword evidence="6" id="KW-1185">Reference proteome</keyword>
<dbReference type="Pfam" id="PF13412">
    <property type="entry name" value="HTH_24"/>
    <property type="match status" value="1"/>
</dbReference>
<comment type="caution">
    <text evidence="5">The sequence shown here is derived from an EMBL/GenBank/DDBJ whole genome shotgun (WGS) entry which is preliminary data.</text>
</comment>
<dbReference type="PANTHER" id="PTHR30154:SF34">
    <property type="entry name" value="TRANSCRIPTIONAL REGULATOR AZLB"/>
    <property type="match status" value="1"/>
</dbReference>
<evidence type="ECO:0000256" key="2">
    <source>
        <dbReference type="ARBA" id="ARBA00023125"/>
    </source>
</evidence>
<dbReference type="PROSITE" id="PS00519">
    <property type="entry name" value="HTH_ASNC_1"/>
    <property type="match status" value="1"/>
</dbReference>
<keyword evidence="2" id="KW-0238">DNA-binding</keyword>
<keyword evidence="1" id="KW-0805">Transcription regulation</keyword>
<dbReference type="GO" id="GO:0005829">
    <property type="term" value="C:cytosol"/>
    <property type="evidence" value="ECO:0007669"/>
    <property type="project" value="TreeGrafter"/>
</dbReference>
<dbReference type="InterPro" id="IPR019887">
    <property type="entry name" value="Tscrpt_reg_AsnC/Lrp_C"/>
</dbReference>
<name>A0A917WIR3_9RHOB</name>
<proteinExistence type="predicted"/>
<dbReference type="Gene3D" id="1.10.10.10">
    <property type="entry name" value="Winged helix-like DNA-binding domain superfamily/Winged helix DNA-binding domain"/>
    <property type="match status" value="1"/>
</dbReference>
<dbReference type="AlphaFoldDB" id="A0A917WIR3"/>
<dbReference type="GO" id="GO:0043565">
    <property type="term" value="F:sequence-specific DNA binding"/>
    <property type="evidence" value="ECO:0007669"/>
    <property type="project" value="InterPro"/>
</dbReference>
<evidence type="ECO:0000256" key="3">
    <source>
        <dbReference type="ARBA" id="ARBA00023163"/>
    </source>
</evidence>
<dbReference type="InterPro" id="IPR011008">
    <property type="entry name" value="Dimeric_a/b-barrel"/>
</dbReference>
<dbReference type="PROSITE" id="PS50956">
    <property type="entry name" value="HTH_ASNC_2"/>
    <property type="match status" value="1"/>
</dbReference>
<protein>
    <submittedName>
        <fullName evidence="5">AsnC family transcriptional regulator</fullName>
    </submittedName>
</protein>
<dbReference type="EMBL" id="BMLF01000002">
    <property type="protein sequence ID" value="GGM07292.1"/>
    <property type="molecule type" value="Genomic_DNA"/>
</dbReference>
<dbReference type="GO" id="GO:0006355">
    <property type="term" value="P:regulation of DNA-templated transcription"/>
    <property type="evidence" value="ECO:0007669"/>
    <property type="project" value="UniProtKB-ARBA"/>
</dbReference>
<organism evidence="5 6">
    <name type="scientific">Pseudooceanicola nanhaiensis</name>
    <dbReference type="NCBI Taxonomy" id="375761"/>
    <lineage>
        <taxon>Bacteria</taxon>
        <taxon>Pseudomonadati</taxon>
        <taxon>Pseudomonadota</taxon>
        <taxon>Alphaproteobacteria</taxon>
        <taxon>Rhodobacterales</taxon>
        <taxon>Paracoccaceae</taxon>
        <taxon>Pseudooceanicola</taxon>
    </lineage>
</organism>
<evidence type="ECO:0000259" key="4">
    <source>
        <dbReference type="PROSITE" id="PS50956"/>
    </source>
</evidence>
<dbReference type="InterPro" id="IPR036388">
    <property type="entry name" value="WH-like_DNA-bd_sf"/>
</dbReference>
<dbReference type="CDD" id="cd00090">
    <property type="entry name" value="HTH_ARSR"/>
    <property type="match status" value="1"/>
</dbReference>
<dbReference type="PANTHER" id="PTHR30154">
    <property type="entry name" value="LEUCINE-RESPONSIVE REGULATORY PROTEIN"/>
    <property type="match status" value="1"/>
</dbReference>